<gene>
    <name evidence="2" type="ORF">SAMN05445850_8023</name>
</gene>
<protein>
    <submittedName>
        <fullName evidence="2">Uncharacterized protein</fullName>
    </submittedName>
</protein>
<feature type="region of interest" description="Disordered" evidence="1">
    <location>
        <begin position="134"/>
        <end position="161"/>
    </location>
</feature>
<accession>A0A1H1KHT1</accession>
<organism evidence="2 3">
    <name type="scientific">Paraburkholderia tuberum</name>
    <dbReference type="NCBI Taxonomy" id="157910"/>
    <lineage>
        <taxon>Bacteria</taxon>
        <taxon>Pseudomonadati</taxon>
        <taxon>Pseudomonadota</taxon>
        <taxon>Betaproteobacteria</taxon>
        <taxon>Burkholderiales</taxon>
        <taxon>Burkholderiaceae</taxon>
        <taxon>Paraburkholderia</taxon>
    </lineage>
</organism>
<keyword evidence="3" id="KW-1185">Reference proteome</keyword>
<evidence type="ECO:0000313" key="3">
    <source>
        <dbReference type="Proteomes" id="UP000199365"/>
    </source>
</evidence>
<evidence type="ECO:0000256" key="1">
    <source>
        <dbReference type="SAM" id="MobiDB-lite"/>
    </source>
</evidence>
<sequence length="161" mass="17713">MANLQETGDGMPGRAPPCCSWPPARPFLVARHPITILTERQALTSASLPLPRQRFSTIRLIAASAPPAHRLRLQTGIDMSRRKRAIELPDETSEALRARLRRFVRATRDDVTRAVPIPFPTPVTVLAGPLRRIRGARGHRTVPGPEARAGLDARSEDGDKP</sequence>
<dbReference type="RefSeq" id="WP_167368859.1">
    <property type="nucleotide sequence ID" value="NZ_FNKX01000004.1"/>
</dbReference>
<dbReference type="EMBL" id="FNKX01000004">
    <property type="protein sequence ID" value="SDR61891.1"/>
    <property type="molecule type" value="Genomic_DNA"/>
</dbReference>
<proteinExistence type="predicted"/>
<name>A0A1H1KHT1_9BURK</name>
<dbReference type="AlphaFoldDB" id="A0A1H1KHT1"/>
<dbReference type="Proteomes" id="UP000199365">
    <property type="component" value="Unassembled WGS sequence"/>
</dbReference>
<feature type="compositionally biased region" description="Basic and acidic residues" evidence="1">
    <location>
        <begin position="149"/>
        <end position="161"/>
    </location>
</feature>
<evidence type="ECO:0000313" key="2">
    <source>
        <dbReference type="EMBL" id="SDR61891.1"/>
    </source>
</evidence>
<reference evidence="3" key="1">
    <citation type="submission" date="2016-10" db="EMBL/GenBank/DDBJ databases">
        <authorList>
            <person name="Varghese N."/>
            <person name="Submissions S."/>
        </authorList>
    </citation>
    <scope>NUCLEOTIDE SEQUENCE [LARGE SCALE GENOMIC DNA]</scope>
    <source>
        <strain evidence="3">DUS833</strain>
    </source>
</reference>